<dbReference type="RefSeq" id="XP_004829013.1">
    <property type="nucleotide sequence ID" value="XM_004828956.1"/>
</dbReference>
<evidence type="ECO:0000313" key="14">
    <source>
        <dbReference type="Proteomes" id="UP000031512"/>
    </source>
</evidence>
<dbReference type="EC" id="3.6.3.44" evidence="13"/>
<protein>
    <submittedName>
        <fullName evidence="13">ABC transporter, ATP-binding protein family member protein</fullName>
        <ecNumber evidence="13">3.6.3.44</ecNumber>
    </submittedName>
</protein>
<feature type="transmembrane region" description="Helical" evidence="10">
    <location>
        <begin position="401"/>
        <end position="421"/>
    </location>
</feature>
<evidence type="ECO:0000259" key="12">
    <source>
        <dbReference type="PROSITE" id="PS50929"/>
    </source>
</evidence>
<keyword evidence="4" id="KW-1003">Cell membrane</keyword>
<dbReference type="Gene3D" id="1.20.1560.10">
    <property type="entry name" value="ABC transporter type 1, transmembrane domain"/>
    <property type="match status" value="1"/>
</dbReference>
<evidence type="ECO:0000256" key="1">
    <source>
        <dbReference type="ARBA" id="ARBA00004225"/>
    </source>
</evidence>
<dbReference type="EMBL" id="CP001669">
    <property type="protein sequence ID" value="AFZ79347.1"/>
    <property type="molecule type" value="Genomic_DNA"/>
</dbReference>
<dbReference type="CDD" id="cd18582">
    <property type="entry name" value="ABC_6TM_ATM1_ABCB7"/>
    <property type="match status" value="1"/>
</dbReference>
<keyword evidence="9 10" id="KW-0472">Membrane</keyword>
<dbReference type="InterPro" id="IPR011527">
    <property type="entry name" value="ABC1_TM_dom"/>
</dbReference>
<dbReference type="GO" id="GO:0016887">
    <property type="term" value="F:ATP hydrolysis activity"/>
    <property type="evidence" value="ECO:0007669"/>
    <property type="project" value="InterPro"/>
</dbReference>
<name>L0AUP8_THEEQ</name>
<dbReference type="GO" id="GO:0005524">
    <property type="term" value="F:ATP binding"/>
    <property type="evidence" value="ECO:0007669"/>
    <property type="project" value="UniProtKB-KW"/>
</dbReference>
<comment type="subcellular location">
    <subcellularLocation>
        <location evidence="2">Cell membrane</location>
        <topology evidence="2">Multi-pass membrane protein</topology>
    </subcellularLocation>
    <subcellularLocation>
        <location evidence="1">Mitochondrion membrane</location>
        <topology evidence="1">Multi-pass membrane protein</topology>
    </subcellularLocation>
</comment>
<dbReference type="Proteomes" id="UP000031512">
    <property type="component" value="Chromosome 1"/>
</dbReference>
<evidence type="ECO:0000256" key="8">
    <source>
        <dbReference type="ARBA" id="ARBA00022989"/>
    </source>
</evidence>
<keyword evidence="3" id="KW-0813">Transport</keyword>
<dbReference type="GO" id="GO:0006879">
    <property type="term" value="P:intracellular iron ion homeostasis"/>
    <property type="evidence" value="ECO:0007669"/>
    <property type="project" value="TreeGrafter"/>
</dbReference>
<keyword evidence="14" id="KW-1185">Reference proteome</keyword>
<keyword evidence="5 10" id="KW-0812">Transmembrane</keyword>
<dbReference type="InterPro" id="IPR003439">
    <property type="entry name" value="ABC_transporter-like_ATP-bd"/>
</dbReference>
<feature type="transmembrane region" description="Helical" evidence="10">
    <location>
        <begin position="285"/>
        <end position="306"/>
    </location>
</feature>
<keyword evidence="13" id="KW-0378">Hydrolase</keyword>
<sequence>MNYNIQRLSNHLSGTYRSAPAHVLFGLNSKGISRDISCRYLAVFRSGSPGVHRHVRTLISNETPFSTSISSNTRNYVFLSLHPGSSSINRSLRRAFSSNSDKDLTKKKNFEKVIELLWPSDSESKRRILISMLFLISSKLSVIGIPLFLSALINSVCNKPSDNLSALNASWLEGLVSSELLLPQLYLSGYILSRISSSLFSELRNALFSTVTEKTGRVNASKMFMKIHCLDIDFLLESKSGEISAIFSRGIKAISQILRIIVFQVVPTTLEFTLVTALLCYKVGPVVATVTALTMILYILFTALVTKKRMVIRKNMVSADQKASGLFVDSITNAEAVRYYNSEMRELSRYAAQQADYETHAVNVQKSLAALNFGQQFIFNTGLFLSLWLTLSRIVSGSADFGSLVLVNTLLFQLAIPLNMIGTMYREIKLSFIDIQKFLELLSIQPRVYDMPGAADLVVKDGKIEFRNVDYYYPTSNNAADCHKILDDFCFTAHPGKTVAIVGNSGSGKSTICKMLFRFYDPTAGSIFIDGQDIKTCTLKSLRSSLGIVPQEVVLFNDSIAFNIMYGKFDATVEEVESAAKLAGIHDTIMGFADGYDTIVGERGMKLSGGEKQRIGIARCLLKDPKILVFDEATSSLDFYTESKIIRTFKQLSADKTTIIIAHRLSSMLFADEIVIFSNGKIVEKGSPMELMQSKSGYLRNVIDSQNLRQKSE</sequence>
<dbReference type="SUPFAM" id="SSF52540">
    <property type="entry name" value="P-loop containing nucleoside triphosphate hydrolases"/>
    <property type="match status" value="1"/>
</dbReference>
<dbReference type="OrthoDB" id="6500128at2759"/>
<dbReference type="VEuPathDB" id="PiroplasmaDB:BEWA_021950"/>
<dbReference type="InterPro" id="IPR017871">
    <property type="entry name" value="ABC_transporter-like_CS"/>
</dbReference>
<dbReference type="Pfam" id="PF00664">
    <property type="entry name" value="ABC_membrane"/>
    <property type="match status" value="1"/>
</dbReference>
<keyword evidence="8 10" id="KW-1133">Transmembrane helix</keyword>
<evidence type="ECO:0000256" key="5">
    <source>
        <dbReference type="ARBA" id="ARBA00022692"/>
    </source>
</evidence>
<evidence type="ECO:0000313" key="13">
    <source>
        <dbReference type="EMBL" id="AFZ79347.1"/>
    </source>
</evidence>
<evidence type="ECO:0000256" key="3">
    <source>
        <dbReference type="ARBA" id="ARBA00022448"/>
    </source>
</evidence>
<dbReference type="InterPro" id="IPR003593">
    <property type="entry name" value="AAA+_ATPase"/>
</dbReference>
<evidence type="ECO:0000256" key="4">
    <source>
        <dbReference type="ARBA" id="ARBA00022475"/>
    </source>
</evidence>
<feature type="transmembrane region" description="Helical" evidence="10">
    <location>
        <begin position="257"/>
        <end position="279"/>
    </location>
</feature>
<proteinExistence type="predicted"/>
<dbReference type="KEGG" id="beq:BEWA_021950"/>
<keyword evidence="7 13" id="KW-0067">ATP-binding</keyword>
<dbReference type="PROSITE" id="PS50929">
    <property type="entry name" value="ABC_TM1F"/>
    <property type="match status" value="1"/>
</dbReference>
<dbReference type="PROSITE" id="PS50893">
    <property type="entry name" value="ABC_TRANSPORTER_2"/>
    <property type="match status" value="1"/>
</dbReference>
<evidence type="ECO:0000256" key="7">
    <source>
        <dbReference type="ARBA" id="ARBA00022840"/>
    </source>
</evidence>
<gene>
    <name evidence="13" type="ORF">BEWA_021950</name>
</gene>
<dbReference type="Gene3D" id="3.40.50.300">
    <property type="entry name" value="P-loop containing nucleotide triphosphate hydrolases"/>
    <property type="match status" value="1"/>
</dbReference>
<dbReference type="InterPro" id="IPR027417">
    <property type="entry name" value="P-loop_NTPase"/>
</dbReference>
<dbReference type="PROSITE" id="PS00211">
    <property type="entry name" value="ABC_TRANSPORTER_1"/>
    <property type="match status" value="1"/>
</dbReference>
<dbReference type="SUPFAM" id="SSF90123">
    <property type="entry name" value="ABC transporter transmembrane region"/>
    <property type="match status" value="1"/>
</dbReference>
<dbReference type="STRING" id="1537102.L0AUP8"/>
<dbReference type="FunFam" id="3.40.50.300:FF:000221">
    <property type="entry name" value="Multidrug ABC transporter ATP-binding protein"/>
    <property type="match status" value="1"/>
</dbReference>
<dbReference type="InterPro" id="IPR039421">
    <property type="entry name" value="Type_1_exporter"/>
</dbReference>
<reference evidence="13 14" key="1">
    <citation type="journal article" date="2012" name="BMC Genomics">
        <title>Comparative genomic analysis and phylogenetic position of Theileria equi.</title>
        <authorList>
            <person name="Kappmeyer L.S."/>
            <person name="Thiagarajan M."/>
            <person name="Herndon D.R."/>
            <person name="Ramsay J.D."/>
            <person name="Caler E."/>
            <person name="Djikeng A."/>
            <person name="Gillespie J.J."/>
            <person name="Lau A.O."/>
            <person name="Roalson E.H."/>
            <person name="Silva J.C."/>
            <person name="Silva M.G."/>
            <person name="Suarez C.E."/>
            <person name="Ueti M.W."/>
            <person name="Nene V.M."/>
            <person name="Mealey R.H."/>
            <person name="Knowles D.P."/>
            <person name="Brayton K.A."/>
        </authorList>
    </citation>
    <scope>NUCLEOTIDE SEQUENCE [LARGE SCALE GENOMIC DNA]</scope>
    <source>
        <strain evidence="13 14">WA</strain>
    </source>
</reference>
<feature type="domain" description="ABC transporter" evidence="11">
    <location>
        <begin position="464"/>
        <end position="704"/>
    </location>
</feature>
<dbReference type="GeneID" id="15803616"/>
<feature type="transmembrane region" description="Helical" evidence="10">
    <location>
        <begin position="377"/>
        <end position="395"/>
    </location>
</feature>
<evidence type="ECO:0000256" key="6">
    <source>
        <dbReference type="ARBA" id="ARBA00022741"/>
    </source>
</evidence>
<evidence type="ECO:0000256" key="9">
    <source>
        <dbReference type="ARBA" id="ARBA00023136"/>
    </source>
</evidence>
<dbReference type="PANTHER" id="PTHR24221">
    <property type="entry name" value="ATP-BINDING CASSETTE SUB-FAMILY B"/>
    <property type="match status" value="1"/>
</dbReference>
<dbReference type="GO" id="GO:0005886">
    <property type="term" value="C:plasma membrane"/>
    <property type="evidence" value="ECO:0007669"/>
    <property type="project" value="UniProtKB-SubCell"/>
</dbReference>
<dbReference type="InterPro" id="IPR036640">
    <property type="entry name" value="ABC1_TM_sf"/>
</dbReference>
<dbReference type="Pfam" id="PF00005">
    <property type="entry name" value="ABC_tran"/>
    <property type="match status" value="1"/>
</dbReference>
<organism evidence="13 14">
    <name type="scientific">Theileria equi strain WA</name>
    <dbReference type="NCBI Taxonomy" id="1537102"/>
    <lineage>
        <taxon>Eukaryota</taxon>
        <taxon>Sar</taxon>
        <taxon>Alveolata</taxon>
        <taxon>Apicomplexa</taxon>
        <taxon>Aconoidasida</taxon>
        <taxon>Piroplasmida</taxon>
        <taxon>Theileriidae</taxon>
        <taxon>Theileria</taxon>
    </lineage>
</organism>
<evidence type="ECO:0000259" key="11">
    <source>
        <dbReference type="PROSITE" id="PS50893"/>
    </source>
</evidence>
<dbReference type="SMART" id="SM00382">
    <property type="entry name" value="AAA"/>
    <property type="match status" value="1"/>
</dbReference>
<dbReference type="eggNOG" id="KOG0057">
    <property type="taxonomic scope" value="Eukaryota"/>
</dbReference>
<evidence type="ECO:0000256" key="10">
    <source>
        <dbReference type="SAM" id="Phobius"/>
    </source>
</evidence>
<dbReference type="AlphaFoldDB" id="L0AUP8"/>
<dbReference type="PANTHER" id="PTHR24221:SF402">
    <property type="entry name" value="IRON-SULFUR CLUSTERS TRANSPORTER ABCB7, MITOCHONDRIAL"/>
    <property type="match status" value="1"/>
</dbReference>
<accession>L0AUP8</accession>
<feature type="domain" description="ABC transmembrane type-1" evidence="12">
    <location>
        <begin position="129"/>
        <end position="430"/>
    </location>
</feature>
<keyword evidence="6" id="KW-0547">Nucleotide-binding</keyword>
<evidence type="ECO:0000256" key="2">
    <source>
        <dbReference type="ARBA" id="ARBA00004651"/>
    </source>
</evidence>
<dbReference type="GO" id="GO:0005743">
    <property type="term" value="C:mitochondrial inner membrane"/>
    <property type="evidence" value="ECO:0007669"/>
    <property type="project" value="TreeGrafter"/>
</dbReference>
<dbReference type="GO" id="GO:0140359">
    <property type="term" value="F:ABC-type transporter activity"/>
    <property type="evidence" value="ECO:0007669"/>
    <property type="project" value="InterPro"/>
</dbReference>